<evidence type="ECO:0000256" key="2">
    <source>
        <dbReference type="ARBA" id="ARBA00007692"/>
    </source>
</evidence>
<dbReference type="SMART" id="SM00733">
    <property type="entry name" value="Mterf"/>
    <property type="match status" value="6"/>
</dbReference>
<comment type="function">
    <text evidence="12">Transcription termination factor. Binds to a 28 bp region within the tRNA(Leu(uur)) gene at a position immediately adjacent to and downstream of the 16S rRNA gene; this region comprises a tridecamer sequence critical for directing accurate termination. Binds DNA along the major grove and promotes DNA bending and partial unwinding. Promotes base flipping. Transcription termination activity appears to be polarized with highest specificity for transcripts initiated on the light strand.</text>
</comment>
<keyword evidence="14" id="KW-1185">Reference proteome</keyword>
<evidence type="ECO:0000256" key="7">
    <source>
        <dbReference type="ARBA" id="ARBA00022946"/>
    </source>
</evidence>
<comment type="subunit">
    <text evidence="3">Monomer.</text>
</comment>
<dbReference type="GO" id="GO:0003677">
    <property type="term" value="F:DNA binding"/>
    <property type="evidence" value="ECO:0007669"/>
    <property type="project" value="UniProtKB-KW"/>
</dbReference>
<accession>A0A8J7NNL7</accession>
<keyword evidence="10" id="KW-0496">Mitochondrion</keyword>
<gene>
    <name evidence="13" type="primary">Mterf1</name>
    <name evidence="13" type="ORF">GTO95_0008722</name>
</gene>
<keyword evidence="5" id="KW-0597">Phosphoprotein</keyword>
<evidence type="ECO:0000256" key="11">
    <source>
        <dbReference type="ARBA" id="ARBA00023163"/>
    </source>
</evidence>
<dbReference type="GO" id="GO:0005759">
    <property type="term" value="C:mitochondrial matrix"/>
    <property type="evidence" value="ECO:0007669"/>
    <property type="project" value="TreeGrafter"/>
</dbReference>
<comment type="subcellular location">
    <subcellularLocation>
        <location evidence="1">Mitochondrion</location>
    </subcellularLocation>
</comment>
<evidence type="ECO:0000256" key="1">
    <source>
        <dbReference type="ARBA" id="ARBA00004173"/>
    </source>
</evidence>
<evidence type="ECO:0000256" key="12">
    <source>
        <dbReference type="ARBA" id="ARBA00037520"/>
    </source>
</evidence>
<dbReference type="AlphaFoldDB" id="A0A8J7NNL7"/>
<evidence type="ECO:0000256" key="3">
    <source>
        <dbReference type="ARBA" id="ARBA00011245"/>
    </source>
</evidence>
<dbReference type="Gene3D" id="1.25.70.10">
    <property type="entry name" value="Transcription termination factor 3, mitochondrial"/>
    <property type="match status" value="2"/>
</dbReference>
<dbReference type="GO" id="GO:0006393">
    <property type="term" value="P:termination of mitochondrial transcription"/>
    <property type="evidence" value="ECO:0007669"/>
    <property type="project" value="TreeGrafter"/>
</dbReference>
<keyword evidence="9" id="KW-0238">DNA-binding</keyword>
<evidence type="ECO:0000313" key="14">
    <source>
        <dbReference type="Proteomes" id="UP000736164"/>
    </source>
</evidence>
<evidence type="ECO:0000256" key="5">
    <source>
        <dbReference type="ARBA" id="ARBA00022553"/>
    </source>
</evidence>
<evidence type="ECO:0000256" key="4">
    <source>
        <dbReference type="ARBA" id="ARBA00022472"/>
    </source>
</evidence>
<dbReference type="Proteomes" id="UP000736164">
    <property type="component" value="Unassembled WGS sequence"/>
</dbReference>
<dbReference type="FunFam" id="1.25.70.10:FF:000003">
    <property type="entry name" value="transcription termination factor 2, mitochondrial"/>
    <property type="match status" value="1"/>
</dbReference>
<reference evidence="13" key="1">
    <citation type="journal article" date="2021" name="Cell">
        <title>Tracing the genetic footprints of vertebrate landing in non-teleost ray-finned fishes.</title>
        <authorList>
            <person name="Bi X."/>
            <person name="Wang K."/>
            <person name="Yang L."/>
            <person name="Pan H."/>
            <person name="Jiang H."/>
            <person name="Wei Q."/>
            <person name="Fang M."/>
            <person name="Yu H."/>
            <person name="Zhu C."/>
            <person name="Cai Y."/>
            <person name="He Y."/>
            <person name="Gan X."/>
            <person name="Zeng H."/>
            <person name="Yu D."/>
            <person name="Zhu Y."/>
            <person name="Jiang H."/>
            <person name="Qiu Q."/>
            <person name="Yang H."/>
            <person name="Zhang Y.E."/>
            <person name="Wang W."/>
            <person name="Zhu M."/>
            <person name="He S."/>
            <person name="Zhang G."/>
        </authorList>
    </citation>
    <scope>NUCLEOTIDE SEQUENCE</scope>
    <source>
        <strain evidence="13">Allg_001</strain>
    </source>
</reference>
<dbReference type="PANTHER" id="PTHR15437:SF2">
    <property type="entry name" value="TRANSCRIPTION TERMINATION FACTOR 1, MITOCHONDRIAL"/>
    <property type="match status" value="1"/>
</dbReference>
<sequence>MTPLRCEMVLSSITGMLHCTAGRAVLGLCVSRQLAPWLSSLRSSTSKVDQVSPGKENEVLVENLTVLGVDIKMARRRQPGVLRKVITNEQGLARFLQAKGASREVVASIISRYPRAITRSHQHLEERWRLWRNVFKRDDEIVKIVERSPESFFRSSDNANLEKNIAFLWSLGLTSKDLHRLLTTAPRTFSNSAELNRQMVELLQDICVSLGGTDPEQFIKRIISRNVYILIRSTKRVKTNVEFLQGALRLSNAELLRLLQGHGADILDLSSEYIKRNFRRAEQKLRSLGCCQEKVKNFIILYPPALYISPENLKNKIDCLLEGGVDIEQILEKPRVLDFSTETVRSRLRELEKAGYDFKKQGISILDYSRKRFEAKLGKLSEQPEE</sequence>
<name>A0A8J7NNL7_ATRSP</name>
<feature type="non-terminal residue" evidence="13">
    <location>
        <position position="1"/>
    </location>
</feature>
<keyword evidence="4" id="KW-0806">Transcription termination</keyword>
<dbReference type="InterPro" id="IPR038538">
    <property type="entry name" value="MTERF_sf"/>
</dbReference>
<evidence type="ECO:0000256" key="6">
    <source>
        <dbReference type="ARBA" id="ARBA00022737"/>
    </source>
</evidence>
<dbReference type="InterPro" id="IPR003690">
    <property type="entry name" value="MTERF"/>
</dbReference>
<keyword evidence="11" id="KW-0804">Transcription</keyword>
<evidence type="ECO:0000256" key="9">
    <source>
        <dbReference type="ARBA" id="ARBA00023125"/>
    </source>
</evidence>
<dbReference type="PANTHER" id="PTHR15437">
    <property type="entry name" value="TRANSCRIPTION TERMINATION FACTOR, MITOCHONDRIAL"/>
    <property type="match status" value="1"/>
</dbReference>
<evidence type="ECO:0000256" key="10">
    <source>
        <dbReference type="ARBA" id="ARBA00023128"/>
    </source>
</evidence>
<evidence type="ECO:0000256" key="8">
    <source>
        <dbReference type="ARBA" id="ARBA00023015"/>
    </source>
</evidence>
<keyword evidence="7" id="KW-0809">Transit peptide</keyword>
<comment type="caution">
    <text evidence="13">The sequence shown here is derived from an EMBL/GenBank/DDBJ whole genome shotgun (WGS) entry which is preliminary data.</text>
</comment>
<protein>
    <submittedName>
        <fullName evidence="13">MTEF1 factor</fullName>
    </submittedName>
</protein>
<keyword evidence="6" id="KW-0677">Repeat</keyword>
<evidence type="ECO:0000313" key="13">
    <source>
        <dbReference type="EMBL" id="MBN3315309.1"/>
    </source>
</evidence>
<keyword evidence="8" id="KW-0805">Transcription regulation</keyword>
<comment type="similarity">
    <text evidence="2">Belongs to the mTERF family.</text>
</comment>
<feature type="non-terminal residue" evidence="13">
    <location>
        <position position="386"/>
    </location>
</feature>
<organism evidence="13 14">
    <name type="scientific">Atractosteus spatula</name>
    <name type="common">Alligator gar</name>
    <name type="synonym">Lepisosteus spatula</name>
    <dbReference type="NCBI Taxonomy" id="7917"/>
    <lineage>
        <taxon>Eukaryota</taxon>
        <taxon>Metazoa</taxon>
        <taxon>Chordata</taxon>
        <taxon>Craniata</taxon>
        <taxon>Vertebrata</taxon>
        <taxon>Euteleostomi</taxon>
        <taxon>Actinopterygii</taxon>
        <taxon>Neopterygii</taxon>
        <taxon>Holostei</taxon>
        <taxon>Semionotiformes</taxon>
        <taxon>Lepisosteidae</taxon>
        <taxon>Atractosteus</taxon>
    </lineage>
</organism>
<dbReference type="EMBL" id="JAAWVO010020307">
    <property type="protein sequence ID" value="MBN3315309.1"/>
    <property type="molecule type" value="Genomic_DNA"/>
</dbReference>
<proteinExistence type="inferred from homology"/>
<dbReference type="Pfam" id="PF02536">
    <property type="entry name" value="mTERF"/>
    <property type="match status" value="1"/>
</dbReference>